<feature type="region of interest" description="Disordered" evidence="1">
    <location>
        <begin position="268"/>
        <end position="294"/>
    </location>
</feature>
<organism evidence="2 3">
    <name type="scientific">Caenorhabditis auriculariae</name>
    <dbReference type="NCBI Taxonomy" id="2777116"/>
    <lineage>
        <taxon>Eukaryota</taxon>
        <taxon>Metazoa</taxon>
        <taxon>Ecdysozoa</taxon>
        <taxon>Nematoda</taxon>
        <taxon>Chromadorea</taxon>
        <taxon>Rhabditida</taxon>
        <taxon>Rhabditina</taxon>
        <taxon>Rhabditomorpha</taxon>
        <taxon>Rhabditoidea</taxon>
        <taxon>Rhabditidae</taxon>
        <taxon>Peloderinae</taxon>
        <taxon>Caenorhabditis</taxon>
    </lineage>
</organism>
<sequence length="369" mass="40970">MEKDALGPSAGDHSPFVSVVNLTLGRESLLTTTTGGRRRRNNPSRRRKKKFKNAPLARKSVESRATMCKAQIFVVLGLLAIASSVQGAVRRDTAVAVPNVALNFRDNCYIKESGGCKCVVNEGHDEVTTREYDDIDFCKKPVELQTAENKKALNKEILKKYGDFKENCFAKPSGGCKCNVDLGQGEVVQEFSADEDCKKSVELVTAEHKKELNEEIKEKFGDFKENCYPKPSGGCKCNEKDGSGNEVVTAYNNVEQCRVSRDKRDVAVQQQRQPQVVGRVTKDQSPSRTQPNYDVRDPVREKAQANYAAVLEELKTKFKGLKEGCFPRPKGCLCVIGKTPDGRDITERRMKDSDCKCQEGERSRGCPAA</sequence>
<gene>
    <name evidence="2" type="ORF">CAUJ_LOCUS12082</name>
</gene>
<evidence type="ECO:0000256" key="1">
    <source>
        <dbReference type="SAM" id="MobiDB-lite"/>
    </source>
</evidence>
<feature type="compositionally biased region" description="Polar residues" evidence="1">
    <location>
        <begin position="283"/>
        <end position="292"/>
    </location>
</feature>
<name>A0A8S1HI43_9PELO</name>
<reference evidence="2" key="1">
    <citation type="submission" date="2020-10" db="EMBL/GenBank/DDBJ databases">
        <authorList>
            <person name="Kikuchi T."/>
        </authorList>
    </citation>
    <scope>NUCLEOTIDE SEQUENCE</scope>
    <source>
        <strain evidence="2">NKZ352</strain>
    </source>
</reference>
<dbReference type="AlphaFoldDB" id="A0A8S1HI43"/>
<feature type="compositionally biased region" description="Low complexity" evidence="1">
    <location>
        <begin position="268"/>
        <end position="279"/>
    </location>
</feature>
<proteinExistence type="predicted"/>
<protein>
    <submittedName>
        <fullName evidence="2">Uncharacterized protein</fullName>
    </submittedName>
</protein>
<feature type="region of interest" description="Disordered" evidence="1">
    <location>
        <begin position="32"/>
        <end position="56"/>
    </location>
</feature>
<dbReference type="Proteomes" id="UP000835052">
    <property type="component" value="Unassembled WGS sequence"/>
</dbReference>
<keyword evidence="3" id="KW-1185">Reference proteome</keyword>
<dbReference type="OrthoDB" id="5846381at2759"/>
<comment type="caution">
    <text evidence="2">The sequence shown here is derived from an EMBL/GenBank/DDBJ whole genome shotgun (WGS) entry which is preliminary data.</text>
</comment>
<feature type="region of interest" description="Disordered" evidence="1">
    <location>
        <begin position="345"/>
        <end position="369"/>
    </location>
</feature>
<feature type="compositionally biased region" description="Basic residues" evidence="1">
    <location>
        <begin position="36"/>
        <end position="52"/>
    </location>
</feature>
<accession>A0A8S1HI43</accession>
<evidence type="ECO:0000313" key="2">
    <source>
        <dbReference type="EMBL" id="CAD6196167.1"/>
    </source>
</evidence>
<dbReference type="EMBL" id="CAJGYM010000067">
    <property type="protein sequence ID" value="CAD6196167.1"/>
    <property type="molecule type" value="Genomic_DNA"/>
</dbReference>
<evidence type="ECO:0000313" key="3">
    <source>
        <dbReference type="Proteomes" id="UP000835052"/>
    </source>
</evidence>